<name>A0A4Q0MDW2_9SPHI</name>
<dbReference type="GO" id="GO:0003700">
    <property type="term" value="F:DNA-binding transcription factor activity"/>
    <property type="evidence" value="ECO:0007669"/>
    <property type="project" value="InterPro"/>
</dbReference>
<dbReference type="GO" id="GO:0043565">
    <property type="term" value="F:sequence-specific DNA binding"/>
    <property type="evidence" value="ECO:0007669"/>
    <property type="project" value="InterPro"/>
</dbReference>
<dbReference type="SMART" id="SM00342">
    <property type="entry name" value="HTH_ARAC"/>
    <property type="match status" value="1"/>
</dbReference>
<dbReference type="InterPro" id="IPR050204">
    <property type="entry name" value="AraC_XylS_family_regulators"/>
</dbReference>
<keyword evidence="1" id="KW-0805">Transcription regulation</keyword>
<keyword evidence="2" id="KW-0238">DNA-binding</keyword>
<comment type="caution">
    <text evidence="5">The sequence shown here is derived from an EMBL/GenBank/DDBJ whole genome shotgun (WGS) entry which is preliminary data.</text>
</comment>
<dbReference type="Proteomes" id="UP000290848">
    <property type="component" value="Unassembled WGS sequence"/>
</dbReference>
<keyword evidence="3" id="KW-0804">Transcription</keyword>
<organism evidence="5 6">
    <name type="scientific">Arcticibacter tournemirensis</name>
    <dbReference type="NCBI Taxonomy" id="699437"/>
    <lineage>
        <taxon>Bacteria</taxon>
        <taxon>Pseudomonadati</taxon>
        <taxon>Bacteroidota</taxon>
        <taxon>Sphingobacteriia</taxon>
        <taxon>Sphingobacteriales</taxon>
        <taxon>Sphingobacteriaceae</taxon>
        <taxon>Arcticibacter</taxon>
    </lineage>
</organism>
<evidence type="ECO:0000313" key="6">
    <source>
        <dbReference type="Proteomes" id="UP000290848"/>
    </source>
</evidence>
<evidence type="ECO:0000256" key="3">
    <source>
        <dbReference type="ARBA" id="ARBA00023163"/>
    </source>
</evidence>
<dbReference type="InterPro" id="IPR018060">
    <property type="entry name" value="HTH_AraC"/>
</dbReference>
<dbReference type="EMBL" id="RXOC01000002">
    <property type="protein sequence ID" value="RXF71611.1"/>
    <property type="molecule type" value="Genomic_DNA"/>
</dbReference>
<dbReference type="PANTHER" id="PTHR46796">
    <property type="entry name" value="HTH-TYPE TRANSCRIPTIONAL ACTIVATOR RHAS-RELATED"/>
    <property type="match status" value="1"/>
</dbReference>
<accession>A0A4Q0MDW2</accession>
<evidence type="ECO:0000313" key="5">
    <source>
        <dbReference type="EMBL" id="RXF71611.1"/>
    </source>
</evidence>
<dbReference type="RefSeq" id="WP_128767857.1">
    <property type="nucleotide sequence ID" value="NZ_RXOC01000002.1"/>
</dbReference>
<protein>
    <submittedName>
        <fullName evidence="5">AraC family transcriptional regulator</fullName>
    </submittedName>
</protein>
<gene>
    <name evidence="5" type="ORF">EKH83_02685</name>
</gene>
<dbReference type="PROSITE" id="PS01124">
    <property type="entry name" value="HTH_ARAC_FAMILY_2"/>
    <property type="match status" value="1"/>
</dbReference>
<evidence type="ECO:0000256" key="1">
    <source>
        <dbReference type="ARBA" id="ARBA00023015"/>
    </source>
</evidence>
<evidence type="ECO:0000256" key="2">
    <source>
        <dbReference type="ARBA" id="ARBA00023125"/>
    </source>
</evidence>
<dbReference type="PANTHER" id="PTHR46796:SF13">
    <property type="entry name" value="HTH-TYPE TRANSCRIPTIONAL ACTIVATOR RHAS"/>
    <property type="match status" value="1"/>
</dbReference>
<evidence type="ECO:0000259" key="4">
    <source>
        <dbReference type="PROSITE" id="PS01124"/>
    </source>
</evidence>
<dbReference type="AlphaFoldDB" id="A0A4Q0MDW2"/>
<reference evidence="5 6" key="1">
    <citation type="submission" date="2018-12" db="EMBL/GenBank/DDBJ databases">
        <title>The Draft Genome Sequence of the Soil Bacterium Pedobacter tournemirensis R1.</title>
        <authorList>
            <person name="He J."/>
        </authorList>
    </citation>
    <scope>NUCLEOTIDE SEQUENCE [LARGE SCALE GENOMIC DNA]</scope>
    <source>
        <strain evidence="5 6">R1</strain>
    </source>
</reference>
<sequence>MKVKVFNIPHELKNYILKISFFESNSGLPDPNDMMLVAPSGLVRLVIPCNNNLSLRNDEWLQLAKEDKMMLIGIHDLPIVVDFEKGHPSALLQVEFSPLGAYRFFHLRQTEIKNRSFPVSDILDKSAPGIEERIVNTADIDVKIKLLTQFLLYYFEKSDNDLIFEHCVNRIINSHGNVSIEQLATETGYSGRWLNMKFKERLGLNPKSLCSILRFHLFYSAIMIQDEEILKSKAFFDFYYDQAHFIKDFKRFTGFTPGLFESTNNNFCRLFYMAQYTPEALKIRLL</sequence>
<proteinExistence type="predicted"/>
<dbReference type="Gene3D" id="1.10.10.60">
    <property type="entry name" value="Homeodomain-like"/>
    <property type="match status" value="1"/>
</dbReference>
<feature type="domain" description="HTH araC/xylS-type" evidence="4">
    <location>
        <begin position="161"/>
        <end position="263"/>
    </location>
</feature>